<dbReference type="InterPro" id="IPR036390">
    <property type="entry name" value="WH_DNA-bd_sf"/>
</dbReference>
<dbReference type="CDD" id="cd23763">
    <property type="entry name" value="ASKHA_ATPase_ROK"/>
    <property type="match status" value="1"/>
</dbReference>
<accession>A0A8J3VUA2</accession>
<protein>
    <recommendedName>
        <fullName evidence="4">ROK family protein</fullName>
    </recommendedName>
</protein>
<evidence type="ECO:0008006" key="4">
    <source>
        <dbReference type="Google" id="ProtNLM"/>
    </source>
</evidence>
<dbReference type="EMBL" id="BONZ01000067">
    <property type="protein sequence ID" value="GIH18521.1"/>
    <property type="molecule type" value="Genomic_DNA"/>
</dbReference>
<keyword evidence="3" id="KW-1185">Reference proteome</keyword>
<evidence type="ECO:0000256" key="1">
    <source>
        <dbReference type="ARBA" id="ARBA00006479"/>
    </source>
</evidence>
<comment type="caution">
    <text evidence="2">The sequence shown here is derived from an EMBL/GenBank/DDBJ whole genome shotgun (WGS) entry which is preliminary data.</text>
</comment>
<dbReference type="Gene3D" id="1.10.10.10">
    <property type="entry name" value="Winged helix-like DNA-binding domain superfamily/Winged helix DNA-binding domain"/>
    <property type="match status" value="1"/>
</dbReference>
<dbReference type="InterPro" id="IPR000600">
    <property type="entry name" value="ROK"/>
</dbReference>
<reference evidence="2" key="1">
    <citation type="submission" date="2021-01" db="EMBL/GenBank/DDBJ databases">
        <title>Whole genome shotgun sequence of Rugosimonospora africana NBRC 104875.</title>
        <authorList>
            <person name="Komaki H."/>
            <person name="Tamura T."/>
        </authorList>
    </citation>
    <scope>NUCLEOTIDE SEQUENCE</scope>
    <source>
        <strain evidence="2">NBRC 104875</strain>
    </source>
</reference>
<dbReference type="Gene3D" id="3.30.420.40">
    <property type="match status" value="2"/>
</dbReference>
<dbReference type="InterPro" id="IPR036388">
    <property type="entry name" value="WH-like_DNA-bd_sf"/>
</dbReference>
<name>A0A8J3VUA2_9ACTN</name>
<dbReference type="Pfam" id="PF00480">
    <property type="entry name" value="ROK"/>
    <property type="match status" value="1"/>
</dbReference>
<dbReference type="PANTHER" id="PTHR18964:SF149">
    <property type="entry name" value="BIFUNCTIONAL UDP-N-ACETYLGLUCOSAMINE 2-EPIMERASE_N-ACETYLMANNOSAMINE KINASE"/>
    <property type="match status" value="1"/>
</dbReference>
<dbReference type="SUPFAM" id="SSF53067">
    <property type="entry name" value="Actin-like ATPase domain"/>
    <property type="match status" value="1"/>
</dbReference>
<sequence length="388" mass="40735">MLEQLLSGREIDRQELVAATGLSQATVFRVVSELLESRILVEGPTITRAGRGRNATSVRFNGEIALACGVDLGGTNCRLVLTDALGRTIARRNYRTRHDVDARGFGEWLGSCVRELVEQDGANATLGAVTVGLPGAVAGDKTRVVGSQNLPQIRGPEFLVALRGSLDAPVNIDNDSNLALLGELRYGSVPPTETTVLLILGTGLSAAVAMDGEILSGAQGLLGELGRLPLLGREQRLRDLLSGAGLAGYGRSLGYTLDTTAEVFAQPQRFGPLVADSRAAFTHLIDIVALAYEPASILVTGGFSESFTDDWFADTRARLRDLVGVDSVIQRSTLGAAAGLLGAMAHALSHLHIGLGALGALSATVGPGRDEILERFRSYSPETLASGV</sequence>
<gene>
    <name evidence="2" type="ORF">Raf01_66930</name>
</gene>
<dbReference type="PANTHER" id="PTHR18964">
    <property type="entry name" value="ROK (REPRESSOR, ORF, KINASE) FAMILY"/>
    <property type="match status" value="1"/>
</dbReference>
<proteinExistence type="inferred from homology"/>
<evidence type="ECO:0000313" key="2">
    <source>
        <dbReference type="EMBL" id="GIH18521.1"/>
    </source>
</evidence>
<dbReference type="Proteomes" id="UP000642748">
    <property type="component" value="Unassembled WGS sequence"/>
</dbReference>
<organism evidence="2 3">
    <name type="scientific">Rugosimonospora africana</name>
    <dbReference type="NCBI Taxonomy" id="556532"/>
    <lineage>
        <taxon>Bacteria</taxon>
        <taxon>Bacillati</taxon>
        <taxon>Actinomycetota</taxon>
        <taxon>Actinomycetes</taxon>
        <taxon>Micromonosporales</taxon>
        <taxon>Micromonosporaceae</taxon>
        <taxon>Rugosimonospora</taxon>
    </lineage>
</organism>
<comment type="similarity">
    <text evidence="1">Belongs to the ROK (NagC/XylR) family.</text>
</comment>
<dbReference type="AlphaFoldDB" id="A0A8J3VUA2"/>
<evidence type="ECO:0000313" key="3">
    <source>
        <dbReference type="Proteomes" id="UP000642748"/>
    </source>
</evidence>
<dbReference type="SUPFAM" id="SSF46785">
    <property type="entry name" value="Winged helix' DNA-binding domain"/>
    <property type="match status" value="1"/>
</dbReference>
<dbReference type="InterPro" id="IPR043129">
    <property type="entry name" value="ATPase_NBD"/>
</dbReference>